<dbReference type="InterPro" id="IPR001647">
    <property type="entry name" value="HTH_TetR"/>
</dbReference>
<dbReference type="PROSITE" id="PS01081">
    <property type="entry name" value="HTH_TETR_1"/>
    <property type="match status" value="1"/>
</dbReference>
<evidence type="ECO:0000313" key="5">
    <source>
        <dbReference type="Proteomes" id="UP001081438"/>
    </source>
</evidence>
<organism evidence="4 5">
    <name type="scientific">Staphylococcus pettenkoferi</name>
    <dbReference type="NCBI Taxonomy" id="170573"/>
    <lineage>
        <taxon>Bacteria</taxon>
        <taxon>Bacillati</taxon>
        <taxon>Bacillota</taxon>
        <taxon>Bacilli</taxon>
        <taxon>Bacillales</taxon>
        <taxon>Staphylococcaceae</taxon>
        <taxon>Staphylococcus</taxon>
    </lineage>
</organism>
<dbReference type="PANTHER" id="PTHR43479:SF11">
    <property type="entry name" value="ACREF_ENVCD OPERON REPRESSOR-RELATED"/>
    <property type="match status" value="1"/>
</dbReference>
<sequence>MNNQNIKIDLEPFLENQKITPGKKKVLLSSIELFSQYGFNGVSTANIAREAEVSEATIFKHFKNKRGLLLAIITPIIEHCIPQYDDIFTRNIENQNNNLRNLVHFIVTDRMQFLKQNKEIVSIFLSELVINEEVRNLLITTIEQKNKQNSQKILHAFQNTNELSPDINFQSLLRIIMGQLLIYFVQINLFEVKTINQSQIESQIYRTLKKERKWT</sequence>
<keyword evidence="1 2" id="KW-0238">DNA-binding</keyword>
<evidence type="ECO:0000256" key="2">
    <source>
        <dbReference type="PROSITE-ProRule" id="PRU00335"/>
    </source>
</evidence>
<reference evidence="4" key="1">
    <citation type="journal article" date="2022" name="Int. J. Mol. Sci.">
        <title>Phenotypic and genotypic virulence characterisation of Staphylococcus pettenkoferi strains isolated from human bloodstream and diabetic foot infections.</title>
        <authorList>
            <person name="Magnan C."/>
        </authorList>
    </citation>
    <scope>NUCLEOTIDE SEQUENCE</scope>
    <source>
        <strain evidence="4">NSP020P</strain>
    </source>
</reference>
<dbReference type="PANTHER" id="PTHR43479">
    <property type="entry name" value="ACREF/ENVCD OPERON REPRESSOR-RELATED"/>
    <property type="match status" value="1"/>
</dbReference>
<dbReference type="Proteomes" id="UP001081438">
    <property type="component" value="Unassembled WGS sequence"/>
</dbReference>
<dbReference type="PROSITE" id="PS50977">
    <property type="entry name" value="HTH_TETR_2"/>
    <property type="match status" value="1"/>
</dbReference>
<name>A0A9Q4D665_9STAP</name>
<evidence type="ECO:0000313" key="4">
    <source>
        <dbReference type="EMBL" id="MCY1594060.1"/>
    </source>
</evidence>
<feature type="DNA-binding region" description="H-T-H motif" evidence="2">
    <location>
        <begin position="43"/>
        <end position="62"/>
    </location>
</feature>
<protein>
    <submittedName>
        <fullName evidence="4">TetR/AcrR family transcriptional regulator</fullName>
    </submittedName>
</protein>
<comment type="caution">
    <text evidence="4">The sequence shown here is derived from an EMBL/GenBank/DDBJ whole genome shotgun (WGS) entry which is preliminary data.</text>
</comment>
<evidence type="ECO:0000259" key="3">
    <source>
        <dbReference type="PROSITE" id="PS50977"/>
    </source>
</evidence>
<dbReference type="AlphaFoldDB" id="A0A9Q4D665"/>
<dbReference type="InterPro" id="IPR050624">
    <property type="entry name" value="HTH-type_Tx_Regulator"/>
</dbReference>
<dbReference type="Gene3D" id="1.10.357.10">
    <property type="entry name" value="Tetracycline Repressor, domain 2"/>
    <property type="match status" value="1"/>
</dbReference>
<dbReference type="EMBL" id="JANSKX010000008">
    <property type="protein sequence ID" value="MCY1594060.1"/>
    <property type="molecule type" value="Genomic_DNA"/>
</dbReference>
<dbReference type="InterPro" id="IPR009057">
    <property type="entry name" value="Homeodomain-like_sf"/>
</dbReference>
<gene>
    <name evidence="4" type="ORF">NW112_02270</name>
</gene>
<dbReference type="Pfam" id="PF00440">
    <property type="entry name" value="TetR_N"/>
    <property type="match status" value="1"/>
</dbReference>
<proteinExistence type="predicted"/>
<feature type="domain" description="HTH tetR-type" evidence="3">
    <location>
        <begin position="20"/>
        <end position="80"/>
    </location>
</feature>
<accession>A0A9Q4D665</accession>
<dbReference type="InterPro" id="IPR023772">
    <property type="entry name" value="DNA-bd_HTH_TetR-type_CS"/>
</dbReference>
<dbReference type="RefSeq" id="WP_268211190.1">
    <property type="nucleotide sequence ID" value="NZ_JANSKK010000007.1"/>
</dbReference>
<evidence type="ECO:0000256" key="1">
    <source>
        <dbReference type="ARBA" id="ARBA00023125"/>
    </source>
</evidence>
<dbReference type="SUPFAM" id="SSF46689">
    <property type="entry name" value="Homeodomain-like"/>
    <property type="match status" value="1"/>
</dbReference>
<dbReference type="GO" id="GO:0003677">
    <property type="term" value="F:DNA binding"/>
    <property type="evidence" value="ECO:0007669"/>
    <property type="project" value="UniProtKB-UniRule"/>
</dbReference>
<dbReference type="PRINTS" id="PR00455">
    <property type="entry name" value="HTHTETR"/>
</dbReference>